<dbReference type="PANTHER" id="PTHR45763">
    <property type="entry name" value="HYDROLASE, ALPHA/BETA FOLD FAMILY PROTEIN, EXPRESSED-RELATED"/>
    <property type="match status" value="1"/>
</dbReference>
<dbReference type="OrthoDB" id="294702at2759"/>
<dbReference type="AlphaFoldDB" id="A0A8T2U7F3"/>
<proteinExistence type="predicted"/>
<dbReference type="SUPFAM" id="SSF53474">
    <property type="entry name" value="alpha/beta-Hydrolases"/>
    <property type="match status" value="1"/>
</dbReference>
<keyword evidence="2" id="KW-1185">Reference proteome</keyword>
<evidence type="ECO:0000313" key="1">
    <source>
        <dbReference type="EMBL" id="KAH7429314.1"/>
    </source>
</evidence>
<evidence type="ECO:0000313" key="2">
    <source>
        <dbReference type="Proteomes" id="UP000825935"/>
    </source>
</evidence>
<reference evidence="1" key="1">
    <citation type="submission" date="2021-08" db="EMBL/GenBank/DDBJ databases">
        <title>WGS assembly of Ceratopteris richardii.</title>
        <authorList>
            <person name="Marchant D.B."/>
            <person name="Chen G."/>
            <person name="Jenkins J."/>
            <person name="Shu S."/>
            <person name="Leebens-Mack J."/>
            <person name="Grimwood J."/>
            <person name="Schmutz J."/>
            <person name="Soltis P."/>
            <person name="Soltis D."/>
            <person name="Chen Z.-H."/>
        </authorList>
    </citation>
    <scope>NUCLEOTIDE SEQUENCE</scope>
    <source>
        <strain evidence="1">Whitten #5841</strain>
        <tissue evidence="1">Leaf</tissue>
    </source>
</reference>
<dbReference type="InterPro" id="IPR029058">
    <property type="entry name" value="AB_hydrolase_fold"/>
</dbReference>
<comment type="caution">
    <text evidence="1">The sequence shown here is derived from an EMBL/GenBank/DDBJ whole genome shotgun (WGS) entry which is preliminary data.</text>
</comment>
<dbReference type="Proteomes" id="UP000825935">
    <property type="component" value="Chromosome 9"/>
</dbReference>
<dbReference type="Gene3D" id="3.40.50.1820">
    <property type="entry name" value="alpha/beta hydrolase"/>
    <property type="match status" value="1"/>
</dbReference>
<dbReference type="EMBL" id="CM035414">
    <property type="protein sequence ID" value="KAH7429314.1"/>
    <property type="molecule type" value="Genomic_DNA"/>
</dbReference>
<protein>
    <submittedName>
        <fullName evidence="1">Uncharacterized protein</fullName>
    </submittedName>
</protein>
<gene>
    <name evidence="1" type="ORF">KP509_09G041400</name>
</gene>
<sequence>MGDKLLTRNMVCHGAIFDNLSIYLVSYDRAGYGESDPNPLRGIKSEAEDIARLADLLELGSMFYLLTDSIGAHVGWSCIKYIPHRLAGVGMIVPVVNYWWKCIDNQSFKLAFQTQTLKDKVFMWIVRHLPQLIYFYITQWWIPKPTPLNLFFNLKNLNSMDRQVLNSMDQVLTPEMIAEMLQGTQQGVGESFCRDLMSMFGDWEFDPSEIEDPFVTQAGSVHIWQGEEDYLVRKEAQSVIHQKAPWIKYHSVKGGRHSLSAQPGFIDSALKALLLGESFDFQVAQPDHQ</sequence>
<dbReference type="OMA" id="TELANPF"/>
<name>A0A8T2U7F3_CERRI</name>
<dbReference type="EMBL" id="CM035414">
    <property type="protein sequence ID" value="KAH7429312.1"/>
    <property type="molecule type" value="Genomic_DNA"/>
</dbReference>
<dbReference type="PANTHER" id="PTHR45763:SF51">
    <property type="entry name" value="ALPHA_BETA-HYDROLASES SUPERFAMILY PROTEIN"/>
    <property type="match status" value="1"/>
</dbReference>
<organism evidence="1 2">
    <name type="scientific">Ceratopteris richardii</name>
    <name type="common">Triangle waterfern</name>
    <dbReference type="NCBI Taxonomy" id="49495"/>
    <lineage>
        <taxon>Eukaryota</taxon>
        <taxon>Viridiplantae</taxon>
        <taxon>Streptophyta</taxon>
        <taxon>Embryophyta</taxon>
        <taxon>Tracheophyta</taxon>
        <taxon>Polypodiopsida</taxon>
        <taxon>Polypodiidae</taxon>
        <taxon>Polypodiales</taxon>
        <taxon>Pteridineae</taxon>
        <taxon>Pteridaceae</taxon>
        <taxon>Parkerioideae</taxon>
        <taxon>Ceratopteris</taxon>
    </lineage>
</organism>
<accession>A0A8T2U7F3</accession>